<protein>
    <recommendedName>
        <fullName evidence="3">CAAX prenyl protease 2/Lysostaphin resistance protein A-like domain-containing protein</fullName>
    </recommendedName>
</protein>
<organism evidence="4 5">
    <name type="scientific">Compostimonas suwonensis</name>
    <dbReference type="NCBI Taxonomy" id="1048394"/>
    <lineage>
        <taxon>Bacteria</taxon>
        <taxon>Bacillati</taxon>
        <taxon>Actinomycetota</taxon>
        <taxon>Actinomycetes</taxon>
        <taxon>Micrococcales</taxon>
        <taxon>Microbacteriaceae</taxon>
        <taxon>Compostimonas</taxon>
    </lineage>
</organism>
<keyword evidence="5" id="KW-1185">Reference proteome</keyword>
<evidence type="ECO:0000259" key="3">
    <source>
        <dbReference type="Pfam" id="PF02517"/>
    </source>
</evidence>
<feature type="region of interest" description="Disordered" evidence="1">
    <location>
        <begin position="1"/>
        <end position="27"/>
    </location>
</feature>
<feature type="transmembrane region" description="Helical" evidence="2">
    <location>
        <begin position="225"/>
        <end position="242"/>
    </location>
</feature>
<dbReference type="AlphaFoldDB" id="A0A2M9BWE7"/>
<keyword evidence="2" id="KW-0472">Membrane</keyword>
<dbReference type="InterPro" id="IPR003675">
    <property type="entry name" value="Rce1/LyrA-like_dom"/>
</dbReference>
<evidence type="ECO:0000256" key="1">
    <source>
        <dbReference type="SAM" id="MobiDB-lite"/>
    </source>
</evidence>
<dbReference type="RefSeq" id="WP_425430276.1">
    <property type="nucleotide sequence ID" value="NZ_PGFB01000003.1"/>
</dbReference>
<dbReference type="EMBL" id="PGFB01000003">
    <property type="protein sequence ID" value="PJJ62245.1"/>
    <property type="molecule type" value="Genomic_DNA"/>
</dbReference>
<dbReference type="GO" id="GO:0004175">
    <property type="term" value="F:endopeptidase activity"/>
    <property type="evidence" value="ECO:0007669"/>
    <property type="project" value="UniProtKB-ARBA"/>
</dbReference>
<dbReference type="GO" id="GO:0080120">
    <property type="term" value="P:CAAX-box protein maturation"/>
    <property type="evidence" value="ECO:0007669"/>
    <property type="project" value="UniProtKB-ARBA"/>
</dbReference>
<keyword evidence="2" id="KW-1133">Transmembrane helix</keyword>
<proteinExistence type="predicted"/>
<gene>
    <name evidence="4" type="ORF">CLV54_2042</name>
</gene>
<feature type="compositionally biased region" description="Pro residues" evidence="1">
    <location>
        <begin position="10"/>
        <end position="26"/>
    </location>
</feature>
<name>A0A2M9BWE7_9MICO</name>
<dbReference type="Pfam" id="PF02517">
    <property type="entry name" value="Rce1-like"/>
    <property type="match status" value="1"/>
</dbReference>
<evidence type="ECO:0000313" key="4">
    <source>
        <dbReference type="EMBL" id="PJJ62245.1"/>
    </source>
</evidence>
<evidence type="ECO:0000313" key="5">
    <source>
        <dbReference type="Proteomes" id="UP000230161"/>
    </source>
</evidence>
<reference evidence="4 5" key="1">
    <citation type="submission" date="2017-11" db="EMBL/GenBank/DDBJ databases">
        <title>Genomic Encyclopedia of Archaeal and Bacterial Type Strains, Phase II (KMG-II): From Individual Species to Whole Genera.</title>
        <authorList>
            <person name="Goeker M."/>
        </authorList>
    </citation>
    <scope>NUCLEOTIDE SEQUENCE [LARGE SCALE GENOMIC DNA]</scope>
    <source>
        <strain evidence="4 5">DSM 25625</strain>
    </source>
</reference>
<feature type="transmembrane region" description="Helical" evidence="2">
    <location>
        <begin position="249"/>
        <end position="270"/>
    </location>
</feature>
<sequence>MSDSPLSSPTSPPPPTAPSAPPPPTAPSRARIWTEIVLVLGLSLGASAVYSIVNIIARLTDVTPLSDQSASLNTSQSPREWLDFTYQFLDIAFALFAVALVLYLLWQPGRSPFRRIGFDLTRPGRDLLGGVSLVLVIGIPGLALYALGRALGITVAVVASPLDTHWWTIPILVLSAFRAAATEEIIVVGYLFTRLRELGWRDWPIIVASAVLRGSYHLYQGIGPFVGNVAMGVVFGWCYARWGRTMPLVVAHWIIDIASFVGYPLALAWWPTLFGPS</sequence>
<dbReference type="Proteomes" id="UP000230161">
    <property type="component" value="Unassembled WGS sequence"/>
</dbReference>
<feature type="transmembrane region" description="Helical" evidence="2">
    <location>
        <begin position="36"/>
        <end position="57"/>
    </location>
</feature>
<accession>A0A2M9BWE7</accession>
<feature type="domain" description="CAAX prenyl protease 2/Lysostaphin resistance protein A-like" evidence="3">
    <location>
        <begin position="166"/>
        <end position="257"/>
    </location>
</feature>
<evidence type="ECO:0000256" key="2">
    <source>
        <dbReference type="SAM" id="Phobius"/>
    </source>
</evidence>
<feature type="transmembrane region" description="Helical" evidence="2">
    <location>
        <begin position="84"/>
        <end position="106"/>
    </location>
</feature>
<keyword evidence="2" id="KW-0812">Transmembrane</keyword>
<feature type="transmembrane region" description="Helical" evidence="2">
    <location>
        <begin position="127"/>
        <end position="147"/>
    </location>
</feature>
<comment type="caution">
    <text evidence="4">The sequence shown here is derived from an EMBL/GenBank/DDBJ whole genome shotgun (WGS) entry which is preliminary data.</text>
</comment>